<evidence type="ECO:0000313" key="3">
    <source>
        <dbReference type="Proteomes" id="UP001597237"/>
    </source>
</evidence>
<evidence type="ECO:0000313" key="2">
    <source>
        <dbReference type="EMBL" id="MFD1785124.1"/>
    </source>
</evidence>
<keyword evidence="3" id="KW-1185">Reference proteome</keyword>
<organism evidence="2 3">
    <name type="scientific">Phenylobacterium terrae</name>
    <dbReference type="NCBI Taxonomy" id="2665495"/>
    <lineage>
        <taxon>Bacteria</taxon>
        <taxon>Pseudomonadati</taxon>
        <taxon>Pseudomonadota</taxon>
        <taxon>Alphaproteobacteria</taxon>
        <taxon>Caulobacterales</taxon>
        <taxon>Caulobacteraceae</taxon>
        <taxon>Phenylobacterium</taxon>
    </lineage>
</organism>
<gene>
    <name evidence="2" type="ORF">ACFSC0_17120</name>
</gene>
<keyword evidence="1" id="KW-0732">Signal</keyword>
<name>A0ABW4N6P5_9CAUL</name>
<proteinExistence type="predicted"/>
<sequence length="145" mass="16099">MLRRALIAAAPLVLAGAAARAEDKAEPEPIGPWVDLLPVGLPVIVDGELVNYVFVYVRINLTRSANAMRLREREPYFRDALVRAGHRTPFTRYDDFTSLDASKIVAAMKREAVAIASPKDIAGVTVLRQTPKRRSNLPKPRPRKT</sequence>
<feature type="chain" id="PRO_5047344556" evidence="1">
    <location>
        <begin position="22"/>
        <end position="145"/>
    </location>
</feature>
<feature type="signal peptide" evidence="1">
    <location>
        <begin position="1"/>
        <end position="21"/>
    </location>
</feature>
<dbReference type="RefSeq" id="WP_377282078.1">
    <property type="nucleotide sequence ID" value="NZ_JBHRSI010000005.1"/>
</dbReference>
<accession>A0ABW4N6P5</accession>
<reference evidence="3" key="1">
    <citation type="journal article" date="2019" name="Int. J. Syst. Evol. Microbiol.">
        <title>The Global Catalogue of Microorganisms (GCM) 10K type strain sequencing project: providing services to taxonomists for standard genome sequencing and annotation.</title>
        <authorList>
            <consortium name="The Broad Institute Genomics Platform"/>
            <consortium name="The Broad Institute Genome Sequencing Center for Infectious Disease"/>
            <person name="Wu L."/>
            <person name="Ma J."/>
        </authorList>
    </citation>
    <scope>NUCLEOTIDE SEQUENCE [LARGE SCALE GENOMIC DNA]</scope>
    <source>
        <strain evidence="3">DFY28</strain>
    </source>
</reference>
<evidence type="ECO:0000256" key="1">
    <source>
        <dbReference type="SAM" id="SignalP"/>
    </source>
</evidence>
<comment type="caution">
    <text evidence="2">The sequence shown here is derived from an EMBL/GenBank/DDBJ whole genome shotgun (WGS) entry which is preliminary data.</text>
</comment>
<dbReference type="Proteomes" id="UP001597237">
    <property type="component" value="Unassembled WGS sequence"/>
</dbReference>
<protein>
    <submittedName>
        <fullName evidence="2">Uncharacterized protein</fullName>
    </submittedName>
</protein>
<dbReference type="EMBL" id="JBHUEY010000006">
    <property type="protein sequence ID" value="MFD1785124.1"/>
    <property type="molecule type" value="Genomic_DNA"/>
</dbReference>